<accession>A0ABS2GPJ3</accession>
<name>A0ABS2GPJ3_9FIRM</name>
<dbReference type="EMBL" id="JACSNR010000005">
    <property type="protein sequence ID" value="MBM6923304.1"/>
    <property type="molecule type" value="Genomic_DNA"/>
</dbReference>
<comment type="caution">
    <text evidence="2">The sequence shown here is derived from an EMBL/GenBank/DDBJ whole genome shotgun (WGS) entry which is preliminary data.</text>
</comment>
<organism evidence="2 3">
    <name type="scientific">Hydrogenoanaerobacterium saccharovorans</name>
    <dbReference type="NCBI Taxonomy" id="474960"/>
    <lineage>
        <taxon>Bacteria</taxon>
        <taxon>Bacillati</taxon>
        <taxon>Bacillota</taxon>
        <taxon>Clostridia</taxon>
        <taxon>Eubacteriales</taxon>
        <taxon>Oscillospiraceae</taxon>
        <taxon>Hydrogenoanaerobacterium</taxon>
    </lineage>
</organism>
<dbReference type="Proteomes" id="UP000724149">
    <property type="component" value="Unassembled WGS sequence"/>
</dbReference>
<evidence type="ECO:0008006" key="4">
    <source>
        <dbReference type="Google" id="ProtNLM"/>
    </source>
</evidence>
<feature type="region of interest" description="Disordered" evidence="1">
    <location>
        <begin position="1"/>
        <end position="52"/>
    </location>
</feature>
<evidence type="ECO:0000256" key="1">
    <source>
        <dbReference type="SAM" id="MobiDB-lite"/>
    </source>
</evidence>
<reference evidence="2 3" key="1">
    <citation type="journal article" date="2021" name="Sci. Rep.">
        <title>The distribution of antibiotic resistance genes in chicken gut microbiota commensals.</title>
        <authorList>
            <person name="Juricova H."/>
            <person name="Matiasovicova J."/>
            <person name="Kubasova T."/>
            <person name="Cejkova D."/>
            <person name="Rychlik I."/>
        </authorList>
    </citation>
    <scope>NUCLEOTIDE SEQUENCE [LARGE SCALE GENOMIC DNA]</scope>
    <source>
        <strain evidence="2 3">An564</strain>
    </source>
</reference>
<dbReference type="RefSeq" id="WP_204720661.1">
    <property type="nucleotide sequence ID" value="NZ_JACSNR010000005.1"/>
</dbReference>
<proteinExistence type="predicted"/>
<protein>
    <recommendedName>
        <fullName evidence="4">DUF5610 domain-containing protein</fullName>
    </recommendedName>
</protein>
<evidence type="ECO:0000313" key="2">
    <source>
        <dbReference type="EMBL" id="MBM6923304.1"/>
    </source>
</evidence>
<feature type="compositionally biased region" description="Polar residues" evidence="1">
    <location>
        <begin position="30"/>
        <end position="48"/>
    </location>
</feature>
<evidence type="ECO:0000313" key="3">
    <source>
        <dbReference type="Proteomes" id="UP000724149"/>
    </source>
</evidence>
<feature type="compositionally biased region" description="Basic and acidic residues" evidence="1">
    <location>
        <begin position="17"/>
        <end position="28"/>
    </location>
</feature>
<keyword evidence="3" id="KW-1185">Reference proteome</keyword>
<gene>
    <name evidence="2" type="ORF">H9X81_06335</name>
</gene>
<sequence length="201" mass="21832">MNITRIGYTAHQNTAVRSEKASEKKEPDTTGATTENQAAVQNRDTFVQTGAEKPVTYSRKLTDAQVQQLKDEQAQRMESFIQMLQSMVVKQGQRSNLTLFGMDLYVTPEQSRQAAESIAEGGEYSVDAVAGRIMDMAKALSGGDPSKIDTLRTAVQKGFQAAGVELGGELPSICGQTYDEVMKRFDEWEQGAQGTPAGAAE</sequence>